<name>A0A975MNL5_9GAMM</name>
<reference evidence="7" key="1">
    <citation type="submission" date="2021-04" db="EMBL/GenBank/DDBJ databases">
        <title>Draft genome sequence data of methanotrophic Methylovulum sp. strain S1L and Methylomonas sp. strain S2AM isolated from boreal lake water columns.</title>
        <authorList>
            <person name="Rissanen A.J."/>
            <person name="Mangayil R."/>
            <person name="Svenning M.M."/>
            <person name="Khanongnuch R."/>
        </authorList>
    </citation>
    <scope>NUCLEOTIDE SEQUENCE</scope>
    <source>
        <strain evidence="7">S2AM</strain>
    </source>
</reference>
<dbReference type="Proteomes" id="UP000676649">
    <property type="component" value="Chromosome"/>
</dbReference>
<organism evidence="7 8">
    <name type="scientific">Methylomonas paludis</name>
    <dbReference type="NCBI Taxonomy" id="1173101"/>
    <lineage>
        <taxon>Bacteria</taxon>
        <taxon>Pseudomonadati</taxon>
        <taxon>Pseudomonadota</taxon>
        <taxon>Gammaproteobacteria</taxon>
        <taxon>Methylococcales</taxon>
        <taxon>Methylococcaceae</taxon>
        <taxon>Methylomonas</taxon>
    </lineage>
</organism>
<dbReference type="EMBL" id="CP073754">
    <property type="protein sequence ID" value="QWF71173.1"/>
    <property type="molecule type" value="Genomic_DNA"/>
</dbReference>
<dbReference type="RefSeq" id="WP_215582858.1">
    <property type="nucleotide sequence ID" value="NZ_CP073754.1"/>
</dbReference>
<evidence type="ECO:0000256" key="6">
    <source>
        <dbReference type="SAM" id="Phobius"/>
    </source>
</evidence>
<gene>
    <name evidence="7" type="primary">lptC</name>
    <name evidence="7" type="ORF">KEF85_01365</name>
</gene>
<accession>A0A975MNL5</accession>
<dbReference type="GO" id="GO:0015221">
    <property type="term" value="F:lipopolysaccharide transmembrane transporter activity"/>
    <property type="evidence" value="ECO:0007669"/>
    <property type="project" value="InterPro"/>
</dbReference>
<keyword evidence="4 6" id="KW-1133">Transmembrane helix</keyword>
<dbReference type="KEGG" id="mpad:KEF85_01365"/>
<protein>
    <submittedName>
        <fullName evidence="7">LPS export ABC transporter periplasmic protein LptC</fullName>
    </submittedName>
</protein>
<dbReference type="InterPro" id="IPR052363">
    <property type="entry name" value="LPS_export_LptC"/>
</dbReference>
<dbReference type="GO" id="GO:0017089">
    <property type="term" value="F:glycolipid transfer activity"/>
    <property type="evidence" value="ECO:0007669"/>
    <property type="project" value="TreeGrafter"/>
</dbReference>
<evidence type="ECO:0000256" key="4">
    <source>
        <dbReference type="ARBA" id="ARBA00022989"/>
    </source>
</evidence>
<keyword evidence="1" id="KW-1003">Cell membrane</keyword>
<evidence type="ECO:0000256" key="1">
    <source>
        <dbReference type="ARBA" id="ARBA00022475"/>
    </source>
</evidence>
<keyword evidence="3 6" id="KW-0812">Transmembrane</keyword>
<evidence type="ECO:0000256" key="3">
    <source>
        <dbReference type="ARBA" id="ARBA00022692"/>
    </source>
</evidence>
<evidence type="ECO:0000313" key="7">
    <source>
        <dbReference type="EMBL" id="QWF71173.1"/>
    </source>
</evidence>
<dbReference type="PANTHER" id="PTHR37481">
    <property type="entry name" value="LIPOPOLYSACCHARIDE EXPORT SYSTEM PROTEIN LPTC"/>
    <property type="match status" value="1"/>
</dbReference>
<keyword evidence="5 6" id="KW-0472">Membrane</keyword>
<feature type="transmembrane region" description="Helical" evidence="6">
    <location>
        <begin position="7"/>
        <end position="26"/>
    </location>
</feature>
<dbReference type="GO" id="GO:0030288">
    <property type="term" value="C:outer membrane-bounded periplasmic space"/>
    <property type="evidence" value="ECO:0007669"/>
    <property type="project" value="TreeGrafter"/>
</dbReference>
<dbReference type="Gene3D" id="2.60.450.10">
    <property type="entry name" value="Lipopolysaccharide (LPS) transport protein A like domain"/>
    <property type="match status" value="1"/>
</dbReference>
<dbReference type="GO" id="GO:0005886">
    <property type="term" value="C:plasma membrane"/>
    <property type="evidence" value="ECO:0007669"/>
    <property type="project" value="InterPro"/>
</dbReference>
<dbReference type="Pfam" id="PF06835">
    <property type="entry name" value="LptC"/>
    <property type="match status" value="1"/>
</dbReference>
<evidence type="ECO:0000256" key="2">
    <source>
        <dbReference type="ARBA" id="ARBA00022519"/>
    </source>
</evidence>
<dbReference type="InterPro" id="IPR026265">
    <property type="entry name" value="LptC"/>
</dbReference>
<keyword evidence="8" id="KW-1185">Reference proteome</keyword>
<dbReference type="InterPro" id="IPR010664">
    <property type="entry name" value="LipoPS_assembly_LptC-rel"/>
</dbReference>
<keyword evidence="2" id="KW-0997">Cell inner membrane</keyword>
<proteinExistence type="predicted"/>
<evidence type="ECO:0000256" key="5">
    <source>
        <dbReference type="ARBA" id="ARBA00023136"/>
    </source>
</evidence>
<dbReference type="NCBIfam" id="TIGR04409">
    <property type="entry name" value="LptC_YrbK"/>
    <property type="match status" value="1"/>
</dbReference>
<dbReference type="PANTHER" id="PTHR37481:SF1">
    <property type="entry name" value="LIPOPOLYSACCHARIDE EXPORT SYSTEM PROTEIN LPTC"/>
    <property type="match status" value="1"/>
</dbReference>
<evidence type="ECO:0000313" key="8">
    <source>
        <dbReference type="Proteomes" id="UP000676649"/>
    </source>
</evidence>
<dbReference type="AlphaFoldDB" id="A0A975MNL5"/>
<sequence>MMVWQELKLYLGLIIVALLSWGLVRWNQERDVEMKIAENNLDFFSSGYYKKQMDSEGLPKNQLYADKMQHQKTDGATYLEKPVMTLYNRTGQSPWLIKSETAVLAADGDNLKLNGQTLISREVSARNSALTIHTADLQVKLDRNYAETQAWAEIISPPNQTSGTGMEVTFVSPINLNLLAKVKGRYELN</sequence>